<dbReference type="PANTHER" id="PTHR43785:SF12">
    <property type="entry name" value="TYPE-1 GLUTAMINE SYNTHETASE 2"/>
    <property type="match status" value="1"/>
</dbReference>
<organism evidence="5 6">
    <name type="scientific">Planktomarina temperata RCA23</name>
    <dbReference type="NCBI Taxonomy" id="666509"/>
    <lineage>
        <taxon>Bacteria</taxon>
        <taxon>Pseudomonadati</taxon>
        <taxon>Pseudomonadota</taxon>
        <taxon>Alphaproteobacteria</taxon>
        <taxon>Rhodobacterales</taxon>
        <taxon>Paracoccaceae</taxon>
        <taxon>Planktomarina</taxon>
    </lineage>
</organism>
<evidence type="ECO:0000256" key="3">
    <source>
        <dbReference type="RuleBase" id="RU000384"/>
    </source>
</evidence>
<dbReference type="Proteomes" id="UP000028680">
    <property type="component" value="Chromosome"/>
</dbReference>
<sequence>MAEEMSRTRVMFNDMLNLPRGKYVPVDVAAGGKIGFARGAFAVSYDRDLLPVPGCGVYDGLPDMDLILDAERRKGWQAGTEIALGDLHVDGEPFGLCPRSTLKRAIKDWEALGLSPMVGLETEAYIFQRDQDGIWRPYETPGAFVYGTGPENDPRGVMDDIWEAAHHAEIPIESMNGEYDNGQFELTLRFDHALKACDDAFLMKTLAREIALKKGLLLTFMPRPVPDRGGSGLHVNFSFVGKDNQNQIAPNGALSDLGQHCIAGLIHHHEALAGLLAVTVNSYDRLAAGSLAGYWANWAEDHRLVTTRCSTSSPKSARLEHRMADCATSPYQAVAAVLQAARLGVAGNMPLQPAEDLDGLENVRERRHIPSGLDKSLEALDKDVMLRQAVGEAYCDGLLYLKRDEFKRLLNKSVDEIRDFYLPFV</sequence>
<dbReference type="SMART" id="SM01230">
    <property type="entry name" value="Gln-synt_C"/>
    <property type="match status" value="1"/>
</dbReference>
<comment type="similarity">
    <text evidence="2 3">Belongs to the glutamine synthetase family.</text>
</comment>
<accession>A0AAN0RKW5</accession>
<dbReference type="AlphaFoldDB" id="A0AAN0RKW5"/>
<evidence type="ECO:0000256" key="2">
    <source>
        <dbReference type="PROSITE-ProRule" id="PRU01331"/>
    </source>
</evidence>
<evidence type="ECO:0000313" key="6">
    <source>
        <dbReference type="Proteomes" id="UP000028680"/>
    </source>
</evidence>
<dbReference type="Pfam" id="PF00120">
    <property type="entry name" value="Gln-synt_C"/>
    <property type="match status" value="1"/>
</dbReference>
<dbReference type="GO" id="GO:0004356">
    <property type="term" value="F:glutamine synthetase activity"/>
    <property type="evidence" value="ECO:0007669"/>
    <property type="project" value="InterPro"/>
</dbReference>
<protein>
    <submittedName>
        <fullName evidence="5">Gamma-glutamylputrescine synthase PuuA</fullName>
        <ecNumber evidence="5">6.3.1.11</ecNumber>
    </submittedName>
</protein>
<dbReference type="InterPro" id="IPR014746">
    <property type="entry name" value="Gln_synth/guanido_kin_cat_dom"/>
</dbReference>
<dbReference type="EMBL" id="CP003984">
    <property type="protein sequence ID" value="AII88146.1"/>
    <property type="molecule type" value="Genomic_DNA"/>
</dbReference>
<dbReference type="PANTHER" id="PTHR43785">
    <property type="entry name" value="GAMMA-GLUTAMYLPUTRESCINE SYNTHETASE"/>
    <property type="match status" value="1"/>
</dbReference>
<feature type="domain" description="GS catalytic" evidence="4">
    <location>
        <begin position="98"/>
        <end position="425"/>
    </location>
</feature>
<dbReference type="GO" id="GO:0034024">
    <property type="term" value="F:glutamate-putrescine ligase activity"/>
    <property type="evidence" value="ECO:0007669"/>
    <property type="project" value="UniProtKB-EC"/>
</dbReference>
<name>A0AAN0RKW5_9RHOB</name>
<proteinExistence type="inferred from homology"/>
<dbReference type="RefSeq" id="WP_052377192.1">
    <property type="nucleotide sequence ID" value="NZ_CP003984.1"/>
</dbReference>
<keyword evidence="1 5" id="KW-0436">Ligase</keyword>
<reference evidence="5 6" key="1">
    <citation type="journal article" date="2014" name="ISME J.">
        <title>Adaptation of an abundant Roseobacter RCA organism to pelagic systems revealed by genomic and transcriptomic analyses.</title>
        <authorList>
            <person name="Voget S."/>
            <person name="Wemheuer B."/>
            <person name="Brinkhoff T."/>
            <person name="Vollmers J."/>
            <person name="Dietrich S."/>
            <person name="Giebel H.A."/>
            <person name="Beardsley C."/>
            <person name="Sardemann C."/>
            <person name="Bakenhus I."/>
            <person name="Billerbeck S."/>
            <person name="Daniel R."/>
            <person name="Simon M."/>
        </authorList>
    </citation>
    <scope>NUCLEOTIDE SEQUENCE [LARGE SCALE GENOMIC DNA]</scope>
    <source>
        <strain evidence="5 6">RCA23</strain>
    </source>
</reference>
<keyword evidence="6" id="KW-1185">Reference proteome</keyword>
<dbReference type="SUPFAM" id="SSF55931">
    <property type="entry name" value="Glutamine synthetase/guanido kinase"/>
    <property type="match status" value="1"/>
</dbReference>
<dbReference type="EC" id="6.3.1.11" evidence="5"/>
<evidence type="ECO:0000313" key="5">
    <source>
        <dbReference type="EMBL" id="AII88146.1"/>
    </source>
</evidence>
<evidence type="ECO:0000259" key="4">
    <source>
        <dbReference type="PROSITE" id="PS51987"/>
    </source>
</evidence>
<dbReference type="PROSITE" id="PS51987">
    <property type="entry name" value="GS_CATALYTIC"/>
    <property type="match status" value="1"/>
</dbReference>
<evidence type="ECO:0000256" key="1">
    <source>
        <dbReference type="ARBA" id="ARBA00022598"/>
    </source>
</evidence>
<dbReference type="Gene3D" id="3.30.590.10">
    <property type="entry name" value="Glutamine synthetase/guanido kinase, catalytic domain"/>
    <property type="match status" value="1"/>
</dbReference>
<gene>
    <name evidence="5" type="primary">puuA1</name>
    <name evidence="5" type="ORF">RCA23_c26290</name>
</gene>
<dbReference type="InterPro" id="IPR008146">
    <property type="entry name" value="Gln_synth_cat_dom"/>
</dbReference>
<dbReference type="KEGG" id="ptp:RCA23_c26290"/>